<dbReference type="GO" id="GO:0003677">
    <property type="term" value="F:DNA binding"/>
    <property type="evidence" value="ECO:0007669"/>
    <property type="project" value="UniProtKB-KW"/>
</dbReference>
<dbReference type="EMBL" id="WAJS01000015">
    <property type="protein sequence ID" value="KAB1648541.1"/>
    <property type="molecule type" value="Genomic_DNA"/>
</dbReference>
<feature type="transmembrane region" description="Helical" evidence="4">
    <location>
        <begin position="143"/>
        <end position="165"/>
    </location>
</feature>
<comment type="caution">
    <text evidence="6">The sequence shown here is derived from an EMBL/GenBank/DDBJ whole genome shotgun (WGS) entry which is preliminary data.</text>
</comment>
<protein>
    <submittedName>
        <fullName evidence="6">Helix-turn-helix transcriptional regulator</fullName>
    </submittedName>
</protein>
<evidence type="ECO:0000256" key="2">
    <source>
        <dbReference type="ARBA" id="ARBA00023125"/>
    </source>
</evidence>
<dbReference type="Pfam" id="PF00196">
    <property type="entry name" value="GerE"/>
    <property type="match status" value="1"/>
</dbReference>
<evidence type="ECO:0000259" key="5">
    <source>
        <dbReference type="PROSITE" id="PS50043"/>
    </source>
</evidence>
<evidence type="ECO:0000256" key="1">
    <source>
        <dbReference type="ARBA" id="ARBA00023015"/>
    </source>
</evidence>
<feature type="transmembrane region" description="Helical" evidence="4">
    <location>
        <begin position="73"/>
        <end position="91"/>
    </location>
</feature>
<evidence type="ECO:0000256" key="4">
    <source>
        <dbReference type="SAM" id="Phobius"/>
    </source>
</evidence>
<feature type="transmembrane region" description="Helical" evidence="4">
    <location>
        <begin position="299"/>
        <end position="322"/>
    </location>
</feature>
<feature type="transmembrane region" description="Helical" evidence="4">
    <location>
        <begin position="204"/>
        <end position="222"/>
    </location>
</feature>
<keyword evidence="4" id="KW-1133">Transmembrane helix</keyword>
<dbReference type="InterPro" id="IPR036388">
    <property type="entry name" value="WH-like_DNA-bd_sf"/>
</dbReference>
<accession>A0A7C8G078</accession>
<sequence>MASGAREIVESGYLGGSGSRGIGVDTTKHQVTVDFEKMAERLRPLSETLGILGSDLLRREPGRVVPLHLSSSFKLETLMLAAFLVTLPIYAPNHLLFEAGVYDAGAYMAPFANTLLGGSVAGGMLAAWLSSREGGRARLLGSRWVYAGAACYLAGYGLFILAAAVPGFAASGLAVAAGALLAAGTVELAVAWGAYMAQYDLRQALLWVAVMVGLSSLLEMLLASVTFAVGLLVFCVLLPLSCFLPCWKARRGELGASRGAVGEAAGCSLARGFAIMVRLLAMPFAGLMVFAFLMGARRFILFDVVHTEVLGCVLGALVVVPLCFVRSSRPLLPVIYRLALPTFALALVFLNSFPAGTPPLWFAAWLTYVFFGMLAILALASLAALAHGGELPCGFVYGVAVAGFALCSIAGVAAAWLPPFQEQGGGPALLVVSTLFFVALIGDALAALWRASRGATSHDAGEGEADDLPGRPPAPVPAARDVAARCALLADGAALTPREREILGYLGRGHGIAFIAGTLVISESTVRTHVKAIYRKVGVSSREELLERVDEG</sequence>
<dbReference type="PANTHER" id="PTHR44688">
    <property type="entry name" value="DNA-BINDING TRANSCRIPTIONAL ACTIVATOR DEVR_DOSR"/>
    <property type="match status" value="1"/>
</dbReference>
<keyword evidence="4" id="KW-0812">Transmembrane</keyword>
<proteinExistence type="predicted"/>
<keyword evidence="7" id="KW-1185">Reference proteome</keyword>
<dbReference type="Proteomes" id="UP000479639">
    <property type="component" value="Unassembled WGS sequence"/>
</dbReference>
<keyword evidence="1" id="KW-0805">Transcription regulation</keyword>
<keyword evidence="3" id="KW-0804">Transcription</keyword>
<gene>
    <name evidence="6" type="ORF">F8D48_05835</name>
</gene>
<keyword evidence="2" id="KW-0238">DNA-binding</keyword>
<evidence type="ECO:0000313" key="6">
    <source>
        <dbReference type="EMBL" id="KAB1648541.1"/>
    </source>
</evidence>
<feature type="transmembrane region" description="Helical" evidence="4">
    <location>
        <begin position="268"/>
        <end position="293"/>
    </location>
</feature>
<dbReference type="PRINTS" id="PR00038">
    <property type="entry name" value="HTHLUXR"/>
</dbReference>
<dbReference type="AlphaFoldDB" id="A0A7C8G078"/>
<dbReference type="PROSITE" id="PS50043">
    <property type="entry name" value="HTH_LUXR_2"/>
    <property type="match status" value="1"/>
</dbReference>
<dbReference type="SMART" id="SM00421">
    <property type="entry name" value="HTH_LUXR"/>
    <property type="match status" value="1"/>
</dbReference>
<dbReference type="PANTHER" id="PTHR44688:SF16">
    <property type="entry name" value="DNA-BINDING TRANSCRIPTIONAL ACTIVATOR DEVR_DOSR"/>
    <property type="match status" value="1"/>
</dbReference>
<feature type="transmembrane region" description="Helical" evidence="4">
    <location>
        <begin position="395"/>
        <end position="416"/>
    </location>
</feature>
<feature type="transmembrane region" description="Helical" evidence="4">
    <location>
        <begin position="334"/>
        <end position="354"/>
    </location>
</feature>
<dbReference type="SUPFAM" id="SSF46894">
    <property type="entry name" value="C-terminal effector domain of the bipartite response regulators"/>
    <property type="match status" value="1"/>
</dbReference>
<feature type="transmembrane region" description="Helical" evidence="4">
    <location>
        <begin position="171"/>
        <end position="192"/>
    </location>
</feature>
<feature type="domain" description="HTH luxR-type" evidence="5">
    <location>
        <begin position="488"/>
        <end position="552"/>
    </location>
</feature>
<dbReference type="Gene3D" id="1.10.10.10">
    <property type="entry name" value="Winged helix-like DNA-binding domain superfamily/Winged helix DNA-binding domain"/>
    <property type="match status" value="1"/>
</dbReference>
<organism evidence="6 7">
    <name type="scientific">Adlercreutzia muris</name>
    <dbReference type="NCBI Taxonomy" id="1796610"/>
    <lineage>
        <taxon>Bacteria</taxon>
        <taxon>Bacillati</taxon>
        <taxon>Actinomycetota</taxon>
        <taxon>Coriobacteriia</taxon>
        <taxon>Eggerthellales</taxon>
        <taxon>Eggerthellaceae</taxon>
        <taxon>Adlercreutzia</taxon>
    </lineage>
</organism>
<feature type="transmembrane region" description="Helical" evidence="4">
    <location>
        <begin position="360"/>
        <end position="383"/>
    </location>
</feature>
<evidence type="ECO:0000313" key="7">
    <source>
        <dbReference type="Proteomes" id="UP000479639"/>
    </source>
</evidence>
<reference evidence="6 7" key="1">
    <citation type="submission" date="2019-09" db="EMBL/GenBank/DDBJ databases">
        <title>Whole genome shotgun sequencing (WGS) of Ellagibacter isourolithinifaciens DSM 104140(T) and Adlercreutzia muris DSM 29508(T).</title>
        <authorList>
            <person name="Stoll D.A."/>
            <person name="Danylec N."/>
            <person name="Huch M."/>
        </authorList>
    </citation>
    <scope>NUCLEOTIDE SEQUENCE [LARGE SCALE GENOMIC DNA]</scope>
    <source>
        <strain evidence="6 7">DSM 29508</strain>
    </source>
</reference>
<feature type="transmembrane region" description="Helical" evidence="4">
    <location>
        <begin position="111"/>
        <end position="131"/>
    </location>
</feature>
<dbReference type="InterPro" id="IPR016032">
    <property type="entry name" value="Sig_transdc_resp-reg_C-effctor"/>
</dbReference>
<dbReference type="CDD" id="cd06170">
    <property type="entry name" value="LuxR_C_like"/>
    <property type="match status" value="1"/>
</dbReference>
<evidence type="ECO:0000256" key="3">
    <source>
        <dbReference type="ARBA" id="ARBA00023163"/>
    </source>
</evidence>
<dbReference type="InterPro" id="IPR000792">
    <property type="entry name" value="Tscrpt_reg_LuxR_C"/>
</dbReference>
<feature type="transmembrane region" description="Helical" evidence="4">
    <location>
        <begin position="428"/>
        <end position="449"/>
    </location>
</feature>
<feature type="transmembrane region" description="Helical" evidence="4">
    <location>
        <begin position="228"/>
        <end position="247"/>
    </location>
</feature>
<name>A0A7C8G078_9ACTN</name>
<keyword evidence="4" id="KW-0472">Membrane</keyword>
<dbReference type="GO" id="GO:0006355">
    <property type="term" value="P:regulation of DNA-templated transcription"/>
    <property type="evidence" value="ECO:0007669"/>
    <property type="project" value="InterPro"/>
</dbReference>